<keyword evidence="9" id="KW-1185">Reference proteome</keyword>
<evidence type="ECO:0000256" key="3">
    <source>
        <dbReference type="ARBA" id="ARBA00022448"/>
    </source>
</evidence>
<dbReference type="InterPro" id="IPR050490">
    <property type="entry name" value="Bact_solute-bd_prot1"/>
</dbReference>
<dbReference type="Gene3D" id="3.40.190.10">
    <property type="entry name" value="Periplasmic binding protein-like II"/>
    <property type="match status" value="2"/>
</dbReference>
<evidence type="ECO:0000313" key="8">
    <source>
        <dbReference type="EMBL" id="RNI17230.1"/>
    </source>
</evidence>
<feature type="chain" id="PRO_5018111278" description="Probable sugar-binding periplasmic protein" evidence="7">
    <location>
        <begin position="19"/>
        <end position="427"/>
    </location>
</feature>
<comment type="function">
    <text evidence="5">Part of a binding-protein-dependent transport system for a sugar.</text>
</comment>
<dbReference type="RefSeq" id="WP_123273158.1">
    <property type="nucleotide sequence ID" value="NZ_RJJQ01000032.1"/>
</dbReference>
<keyword evidence="3" id="KW-0813">Transport</keyword>
<proteinExistence type="inferred from homology"/>
<gene>
    <name evidence="8" type="ORF">EFY87_19540</name>
</gene>
<feature type="signal peptide" evidence="7">
    <location>
        <begin position="1"/>
        <end position="18"/>
    </location>
</feature>
<evidence type="ECO:0000256" key="2">
    <source>
        <dbReference type="ARBA" id="ARBA00008520"/>
    </source>
</evidence>
<comment type="similarity">
    <text evidence="2">Belongs to the bacterial solute-binding protein 1 family.</text>
</comment>
<name>A0A3M9LVA0_9MICO</name>
<protein>
    <recommendedName>
        <fullName evidence="6">Probable sugar-binding periplasmic protein</fullName>
    </recommendedName>
</protein>
<accession>A0A3M9LVA0</accession>
<dbReference type="SUPFAM" id="SSF53850">
    <property type="entry name" value="Periplasmic binding protein-like II"/>
    <property type="match status" value="1"/>
</dbReference>
<comment type="subcellular location">
    <subcellularLocation>
        <location evidence="1">Cell envelope</location>
    </subcellularLocation>
</comment>
<organism evidence="8 9">
    <name type="scientific">Flexivirga caeni</name>
    <dbReference type="NCBI Taxonomy" id="2294115"/>
    <lineage>
        <taxon>Bacteria</taxon>
        <taxon>Bacillati</taxon>
        <taxon>Actinomycetota</taxon>
        <taxon>Actinomycetes</taxon>
        <taxon>Micrococcales</taxon>
        <taxon>Dermacoccaceae</taxon>
        <taxon>Flexivirga</taxon>
    </lineage>
</organism>
<evidence type="ECO:0000256" key="5">
    <source>
        <dbReference type="ARBA" id="ARBA00049629"/>
    </source>
</evidence>
<evidence type="ECO:0000256" key="1">
    <source>
        <dbReference type="ARBA" id="ARBA00004196"/>
    </source>
</evidence>
<dbReference type="PROSITE" id="PS51257">
    <property type="entry name" value="PROKAR_LIPOPROTEIN"/>
    <property type="match status" value="1"/>
</dbReference>
<keyword evidence="4 7" id="KW-0732">Signal</keyword>
<dbReference type="EMBL" id="RJJQ01000032">
    <property type="protein sequence ID" value="RNI17230.1"/>
    <property type="molecule type" value="Genomic_DNA"/>
</dbReference>
<sequence length="427" mass="45290">MRKFIVTSVALVATVSLAACSGGGSGNNTSSTKQVEIMSWWTSASEKAALQVLVSAYEKKYPDVKVIDSAVTGGAGSNEQVALASRLLNGNPPDLWQAFPGKALNSWKSQGYIADVSSVYQNTGLTTQLPAGLLSAETIGGKQYGVPTEAHRQNNLFFNTAVLRKAGVAIPTTGFTMDQFIADLAKVNATGTPGLCMGQSDRFTAVEVFEDTLLSVVGSKGWQKIEDDKFNWGGSDVKTALSTYAKIMKYVDPLSSGLHWDQAAKKFTNNGCGFLAMNDSVYGEIEADHGVPGQTFGYVPYPGTSGNFLAIVDNFVQAKKAKNGINAKNFLTTIASPTVETAFSAKKGSVPVRKDADVSSLTSYQQSAFKALFSDTILLSMTDGELIPPRVQQALFNAVADFNSGHSQTSFINTMQSSKAVIPVTGG</sequence>
<evidence type="ECO:0000256" key="7">
    <source>
        <dbReference type="SAM" id="SignalP"/>
    </source>
</evidence>
<comment type="caution">
    <text evidence="8">The sequence shown here is derived from an EMBL/GenBank/DDBJ whole genome shotgun (WGS) entry which is preliminary data.</text>
</comment>
<dbReference type="PANTHER" id="PTHR43649">
    <property type="entry name" value="ARABINOSE-BINDING PROTEIN-RELATED"/>
    <property type="match status" value="1"/>
</dbReference>
<dbReference type="GO" id="GO:0030313">
    <property type="term" value="C:cell envelope"/>
    <property type="evidence" value="ECO:0007669"/>
    <property type="project" value="UniProtKB-SubCell"/>
</dbReference>
<reference evidence="8 9" key="1">
    <citation type="submission" date="2018-11" db="EMBL/GenBank/DDBJ databases">
        <title>Draft genome of Simplicispira Flexivirga sp. BO-16.</title>
        <authorList>
            <person name="Im W.T."/>
        </authorList>
    </citation>
    <scope>NUCLEOTIDE SEQUENCE [LARGE SCALE GENOMIC DNA]</scope>
    <source>
        <strain evidence="8 9">BO-16</strain>
    </source>
</reference>
<dbReference type="Pfam" id="PF01547">
    <property type="entry name" value="SBP_bac_1"/>
    <property type="match status" value="1"/>
</dbReference>
<evidence type="ECO:0000256" key="6">
    <source>
        <dbReference type="ARBA" id="ARBA00049753"/>
    </source>
</evidence>
<dbReference type="PANTHER" id="PTHR43649:SF28">
    <property type="entry name" value="BINDING PROTEIN COMPONENT OF ABC SUGAR TRANSPORTER-RELATED"/>
    <property type="match status" value="1"/>
</dbReference>
<evidence type="ECO:0000313" key="9">
    <source>
        <dbReference type="Proteomes" id="UP000271678"/>
    </source>
</evidence>
<dbReference type="Proteomes" id="UP000271678">
    <property type="component" value="Unassembled WGS sequence"/>
</dbReference>
<dbReference type="InterPro" id="IPR006059">
    <property type="entry name" value="SBP"/>
</dbReference>
<dbReference type="OrthoDB" id="5580590at2"/>
<evidence type="ECO:0000256" key="4">
    <source>
        <dbReference type="ARBA" id="ARBA00022729"/>
    </source>
</evidence>
<dbReference type="AlphaFoldDB" id="A0A3M9LVA0"/>